<dbReference type="SMART" id="SM00233">
    <property type="entry name" value="PH"/>
    <property type="match status" value="1"/>
</dbReference>
<feature type="domain" description="PH" evidence="16">
    <location>
        <begin position="227"/>
        <end position="341"/>
    </location>
</feature>
<keyword evidence="4" id="KW-0963">Cytoplasm</keyword>
<keyword evidence="7 14" id="KW-0472">Membrane</keyword>
<comment type="caution">
    <text evidence="17">The sequence shown here is derived from an EMBL/GenBank/DDBJ whole genome shotgun (WGS) entry which is preliminary data.</text>
</comment>
<dbReference type="EMBL" id="JAFBMS010000011">
    <property type="protein sequence ID" value="KAG9348344.1"/>
    <property type="molecule type" value="Genomic_DNA"/>
</dbReference>
<dbReference type="FunFam" id="2.30.29.30:FF:000187">
    <property type="entry name" value="SH2B adapter protein 2"/>
    <property type="match status" value="1"/>
</dbReference>
<dbReference type="PANTHER" id="PTHR10872:SF4">
    <property type="entry name" value="SH2B ADAPTER PROTEIN 2"/>
    <property type="match status" value="1"/>
</dbReference>
<dbReference type="SUPFAM" id="SSF55550">
    <property type="entry name" value="SH2 domain"/>
    <property type="match status" value="1"/>
</dbReference>
<dbReference type="PANTHER" id="PTHR10872">
    <property type="entry name" value="SH2B ADAPTER PROTEIN"/>
    <property type="match status" value="1"/>
</dbReference>
<dbReference type="Pfam" id="PF00169">
    <property type="entry name" value="PH"/>
    <property type="match status" value="1"/>
</dbReference>
<protein>
    <recommendedName>
        <fullName evidence="9">SH2B adapter protein 2</fullName>
    </recommendedName>
    <alternativeName>
        <fullName evidence="11">Adapter protein with pleckstrin homology and Src homology 2 domains</fullName>
    </alternativeName>
    <alternativeName>
        <fullName evidence="10">SH2 and PH domain-containing adapter protein APS</fullName>
    </alternativeName>
</protein>
<comment type="similarity">
    <text evidence="3">Belongs to the SH2B adapter family.</text>
</comment>
<evidence type="ECO:0000256" key="1">
    <source>
        <dbReference type="ARBA" id="ARBA00004370"/>
    </source>
</evidence>
<evidence type="ECO:0000256" key="14">
    <source>
        <dbReference type="SAM" id="Phobius"/>
    </source>
</evidence>
<evidence type="ECO:0000256" key="10">
    <source>
        <dbReference type="ARBA" id="ARBA00075397"/>
    </source>
</evidence>
<evidence type="ECO:0000256" key="12">
    <source>
        <dbReference type="PROSITE-ProRule" id="PRU00191"/>
    </source>
</evidence>
<evidence type="ECO:0000256" key="3">
    <source>
        <dbReference type="ARBA" id="ARBA00010220"/>
    </source>
</evidence>
<feature type="domain" description="SH2" evidence="15">
    <location>
        <begin position="416"/>
        <end position="514"/>
    </location>
</feature>
<dbReference type="InterPro" id="IPR036860">
    <property type="entry name" value="SH2_dom_sf"/>
</dbReference>
<dbReference type="Gene3D" id="6.10.140.110">
    <property type="match status" value="1"/>
</dbReference>
<dbReference type="OrthoDB" id="10047184at2759"/>
<dbReference type="Pfam" id="PF08916">
    <property type="entry name" value="Phe_ZIP"/>
    <property type="match status" value="1"/>
</dbReference>
<comment type="subunit">
    <text evidence="8">Homodimer. Interacts with KIT/c-KIT, SHC1, EPOR, PDGFR, VAV1 and VAV3. Interacts (via N-terminal region) with SHC1. Interacts (via the phosphorylated C-terminus) with GRB2. Interacts (via its SH2 domain) with EPOR, INSR and KIT. Interacts with GRB2 after B-cell antigen receptor stimulation. Interacts (via PH domain) with VAV3. Interacts with NTRK1, NTRK2 and NTRK3 (phosphorylated); after stimulation of the receptor by its extracellular ligand and subsequent autophosphorylation of the receptor. Binds INSR, GRB2, ASB6 and CAP. Insulin stimulation leads to dissociation of CAP. Binds CBS only when SH2B2/APS has become phosphorylated. INSR binding does not depend on the phosphorylation of SH2B2/APS.</text>
</comment>
<dbReference type="InterPro" id="IPR000980">
    <property type="entry name" value="SH2"/>
</dbReference>
<feature type="region of interest" description="Disordered" evidence="13">
    <location>
        <begin position="188"/>
        <end position="207"/>
    </location>
</feature>
<dbReference type="SUPFAM" id="SSF50729">
    <property type="entry name" value="PH domain-like"/>
    <property type="match status" value="1"/>
</dbReference>
<dbReference type="PROSITE" id="PS50003">
    <property type="entry name" value="PH_DOMAIN"/>
    <property type="match status" value="1"/>
</dbReference>
<name>A0A8T2P719_9TELE</name>
<dbReference type="InterPro" id="IPR035058">
    <property type="entry name" value="SH2B2_SH2"/>
</dbReference>
<evidence type="ECO:0000313" key="17">
    <source>
        <dbReference type="EMBL" id="KAG9348344.1"/>
    </source>
</evidence>
<evidence type="ECO:0000256" key="8">
    <source>
        <dbReference type="ARBA" id="ARBA00065784"/>
    </source>
</evidence>
<dbReference type="SMART" id="SM00252">
    <property type="entry name" value="SH2"/>
    <property type="match status" value="1"/>
</dbReference>
<evidence type="ECO:0000256" key="6">
    <source>
        <dbReference type="ARBA" id="ARBA00022999"/>
    </source>
</evidence>
<accession>A0A8T2P719</accession>
<keyword evidence="14" id="KW-1133">Transmembrane helix</keyword>
<evidence type="ECO:0000256" key="11">
    <source>
        <dbReference type="ARBA" id="ARBA00080463"/>
    </source>
</evidence>
<dbReference type="GO" id="GO:0005737">
    <property type="term" value="C:cytoplasm"/>
    <property type="evidence" value="ECO:0007669"/>
    <property type="project" value="UniProtKB-SubCell"/>
</dbReference>
<evidence type="ECO:0000256" key="4">
    <source>
        <dbReference type="ARBA" id="ARBA00022490"/>
    </source>
</evidence>
<keyword evidence="18" id="KW-1185">Reference proteome</keyword>
<dbReference type="CDD" id="cd10411">
    <property type="entry name" value="SH2_SH2B2"/>
    <property type="match status" value="1"/>
</dbReference>
<organism evidence="17 18">
    <name type="scientific">Albula glossodonta</name>
    <name type="common">roundjaw bonefish</name>
    <dbReference type="NCBI Taxonomy" id="121402"/>
    <lineage>
        <taxon>Eukaryota</taxon>
        <taxon>Metazoa</taxon>
        <taxon>Chordata</taxon>
        <taxon>Craniata</taxon>
        <taxon>Vertebrata</taxon>
        <taxon>Euteleostomi</taxon>
        <taxon>Actinopterygii</taxon>
        <taxon>Neopterygii</taxon>
        <taxon>Teleostei</taxon>
        <taxon>Albuliformes</taxon>
        <taxon>Albulidae</taxon>
        <taxon>Albula</taxon>
    </lineage>
</organism>
<feature type="compositionally biased region" description="Basic and acidic residues" evidence="13">
    <location>
        <begin position="188"/>
        <end position="197"/>
    </location>
</feature>
<dbReference type="GO" id="GO:0005068">
    <property type="term" value="F:transmembrane receptor protein tyrosine kinase adaptor activity"/>
    <property type="evidence" value="ECO:0007669"/>
    <property type="project" value="TreeGrafter"/>
</dbReference>
<dbReference type="PRINTS" id="PR00401">
    <property type="entry name" value="SH2DOMAIN"/>
</dbReference>
<feature type="transmembrane region" description="Helical" evidence="14">
    <location>
        <begin position="692"/>
        <end position="713"/>
    </location>
</feature>
<dbReference type="AlphaFoldDB" id="A0A8T2P719"/>
<proteinExistence type="inferred from homology"/>
<reference evidence="17" key="1">
    <citation type="thesis" date="2021" institute="BYU ScholarsArchive" country="Provo, UT, USA">
        <title>Applications of and Algorithms for Genome Assembly and Genomic Analyses with an Emphasis on Marine Teleosts.</title>
        <authorList>
            <person name="Pickett B.D."/>
        </authorList>
    </citation>
    <scope>NUCLEOTIDE SEQUENCE</scope>
    <source>
        <strain evidence="17">HI-2016</strain>
    </source>
</reference>
<gene>
    <name evidence="17" type="ORF">JZ751_002079</name>
</gene>
<dbReference type="FunFam" id="3.30.505.10:FF:000008">
    <property type="entry name" value="SH2B adapter protein 1 isoform 2"/>
    <property type="match status" value="1"/>
</dbReference>
<dbReference type="Gene3D" id="2.30.29.30">
    <property type="entry name" value="Pleckstrin-homology domain (PH domain)/Phosphotyrosine-binding domain (PTB)"/>
    <property type="match status" value="1"/>
</dbReference>
<feature type="region of interest" description="Disordered" evidence="13">
    <location>
        <begin position="115"/>
        <end position="160"/>
    </location>
</feature>
<comment type="subcellular location">
    <subcellularLocation>
        <location evidence="2">Cytoplasm</location>
    </subcellularLocation>
    <subcellularLocation>
        <location evidence="1">Membrane</location>
    </subcellularLocation>
</comment>
<dbReference type="CDD" id="cd01231">
    <property type="entry name" value="PH_SH2B_family"/>
    <property type="match status" value="1"/>
</dbReference>
<sequence length="718" mass="79030">MNGDAPPSSPELSPSCPLPDWKEFCELHARASAADFAGKFRRFVTENPCYDSPGADLTFSQHFARHFLDCFLAELSQPRGSGSPSSGGPKYSIVPFVGIQGCPLPYSHHDLYQRRKDAEASSESLDSMDSGTGNTPLPGPKGPAALGQSRSTEDVSAGHPKAKFKKGFSLRNMSLCVVDGVKEIWHRRASPEPDTSRRPANGDTSDRWSQRLRLCKTPQAHKAELLEIQREGALRYMVADDTTCMGSSQWQKCRLLLRKTGPRCEGERFLLEFYVPPKSSKPKVSVPLSAIVEVRTTMPLEMPDKDNTFVLKVENGAEYILETIDSLQKNSWVADIQDCIDPGCELLSEGIHRAPERQCAATTDHYSAPSVRFRDGTLTQNPSHIPLERFLQLPESQGPSPAVGKAVDPSLAGYPWFHGTLSRVRAAQLVLAGGTRSHGLFVIRQSETRPGEYVLTFNFQGKAKHLRLSVNDNGQCHVHHLWFQTVSDMLRHFHAHPIPLESGGSADITLRSYVQAPRTPAALAPAETVGLHRTDTVSLIDSGMTPSTHALPRWRLLLMLLCLQSLLSPESRLVGVISSSPHTISLELYSHLGAQLLTPHLSPAPPPPPPPQAHLLSPEVSQGLAEACRAGATALRGCWSPLVVHLRTTMTVTARAGPELWKTSILSTEVKPPQPSPHQLGYWEQNIPTSRYWRVIFVTGGLVAMQIMFYSWLLGRDK</sequence>
<dbReference type="Gene3D" id="3.30.505.10">
    <property type="entry name" value="SH2 domain"/>
    <property type="match status" value="1"/>
</dbReference>
<evidence type="ECO:0000256" key="7">
    <source>
        <dbReference type="ARBA" id="ARBA00023136"/>
    </source>
</evidence>
<dbReference type="InterPro" id="IPR030523">
    <property type="entry name" value="SH2B"/>
</dbReference>
<dbReference type="InterPro" id="IPR001849">
    <property type="entry name" value="PH_domain"/>
</dbReference>
<evidence type="ECO:0000256" key="13">
    <source>
        <dbReference type="SAM" id="MobiDB-lite"/>
    </source>
</evidence>
<dbReference type="PROSITE" id="PS50001">
    <property type="entry name" value="SH2"/>
    <property type="match status" value="1"/>
</dbReference>
<dbReference type="GO" id="GO:0005886">
    <property type="term" value="C:plasma membrane"/>
    <property type="evidence" value="ECO:0007669"/>
    <property type="project" value="TreeGrafter"/>
</dbReference>
<dbReference type="GO" id="GO:0035556">
    <property type="term" value="P:intracellular signal transduction"/>
    <property type="evidence" value="ECO:0007669"/>
    <property type="project" value="TreeGrafter"/>
</dbReference>
<dbReference type="InterPro" id="IPR011993">
    <property type="entry name" value="PH-like_dom_sf"/>
</dbReference>
<feature type="compositionally biased region" description="Polar residues" evidence="13">
    <location>
        <begin position="121"/>
        <end position="135"/>
    </location>
</feature>
<keyword evidence="6 12" id="KW-0727">SH2 domain</keyword>
<evidence type="ECO:0000256" key="5">
    <source>
        <dbReference type="ARBA" id="ARBA00022553"/>
    </source>
</evidence>
<evidence type="ECO:0000259" key="16">
    <source>
        <dbReference type="PROSITE" id="PS50003"/>
    </source>
</evidence>
<evidence type="ECO:0000259" key="15">
    <source>
        <dbReference type="PROSITE" id="PS50001"/>
    </source>
</evidence>
<dbReference type="Pfam" id="PF00017">
    <property type="entry name" value="SH2"/>
    <property type="match status" value="1"/>
</dbReference>
<dbReference type="Proteomes" id="UP000824540">
    <property type="component" value="Unassembled WGS sequence"/>
</dbReference>
<dbReference type="GO" id="GO:0050851">
    <property type="term" value="P:antigen receptor-mediated signaling pathway"/>
    <property type="evidence" value="ECO:0007669"/>
    <property type="project" value="TreeGrafter"/>
</dbReference>
<evidence type="ECO:0000256" key="9">
    <source>
        <dbReference type="ARBA" id="ARBA00073702"/>
    </source>
</evidence>
<evidence type="ECO:0000256" key="2">
    <source>
        <dbReference type="ARBA" id="ARBA00004496"/>
    </source>
</evidence>
<dbReference type="SUPFAM" id="SSF109805">
    <property type="entry name" value="Phenylalanine zipper"/>
    <property type="match status" value="1"/>
</dbReference>
<dbReference type="InterPro" id="IPR015012">
    <property type="entry name" value="Phe_ZIP"/>
</dbReference>
<keyword evidence="14" id="KW-0812">Transmembrane</keyword>
<evidence type="ECO:0000313" key="18">
    <source>
        <dbReference type="Proteomes" id="UP000824540"/>
    </source>
</evidence>
<keyword evidence="5" id="KW-0597">Phosphoprotein</keyword>
<dbReference type="InterPro" id="IPR036290">
    <property type="entry name" value="Phe_ZIP_sf"/>
</dbReference>